<protein>
    <recommendedName>
        <fullName evidence="1">HTH merR-type domain-containing protein</fullName>
    </recommendedName>
</protein>
<proteinExistence type="predicted"/>
<dbReference type="PROSITE" id="PS50937">
    <property type="entry name" value="HTH_MERR_2"/>
    <property type="match status" value="1"/>
</dbReference>
<dbReference type="Gene3D" id="1.10.1660.10">
    <property type="match status" value="1"/>
</dbReference>
<dbReference type="Pfam" id="PF00376">
    <property type="entry name" value="MerR"/>
    <property type="match status" value="1"/>
</dbReference>
<evidence type="ECO:0000313" key="2">
    <source>
        <dbReference type="EMBL" id="KKT69656.1"/>
    </source>
</evidence>
<evidence type="ECO:0000313" key="3">
    <source>
        <dbReference type="Proteomes" id="UP000034154"/>
    </source>
</evidence>
<dbReference type="InterPro" id="IPR009061">
    <property type="entry name" value="DNA-bd_dom_put_sf"/>
</dbReference>
<dbReference type="GO" id="GO:0006355">
    <property type="term" value="P:regulation of DNA-templated transcription"/>
    <property type="evidence" value="ECO:0007669"/>
    <property type="project" value="InterPro"/>
</dbReference>
<dbReference type="InterPro" id="IPR000551">
    <property type="entry name" value="MerR-type_HTH_dom"/>
</dbReference>
<organism evidence="2 3">
    <name type="scientific">Candidatus Uhrbacteria bacterium GW2011_GWF2_44_350</name>
    <dbReference type="NCBI Taxonomy" id="1619000"/>
    <lineage>
        <taxon>Bacteria</taxon>
        <taxon>Candidatus Uhriibacteriota</taxon>
    </lineage>
</organism>
<name>A0A0G1JDH8_9BACT</name>
<feature type="domain" description="HTH merR-type" evidence="1">
    <location>
        <begin position="14"/>
        <end position="53"/>
    </location>
</feature>
<evidence type="ECO:0000259" key="1">
    <source>
        <dbReference type="PROSITE" id="PS50937"/>
    </source>
</evidence>
<dbReference type="Proteomes" id="UP000034154">
    <property type="component" value="Unassembled WGS sequence"/>
</dbReference>
<dbReference type="EMBL" id="LCJB01000050">
    <property type="protein sequence ID" value="KKT69656.1"/>
    <property type="molecule type" value="Genomic_DNA"/>
</dbReference>
<gene>
    <name evidence="2" type="ORF">UW63_C0050G0005</name>
</gene>
<dbReference type="AlphaFoldDB" id="A0A0G1JDH8"/>
<comment type="caution">
    <text evidence="2">The sequence shown here is derived from an EMBL/GenBank/DDBJ whole genome shotgun (WGS) entry which is preliminary data.</text>
</comment>
<dbReference type="CDD" id="cd04762">
    <property type="entry name" value="HTH_MerR-trunc"/>
    <property type="match status" value="1"/>
</dbReference>
<dbReference type="GO" id="GO:0003677">
    <property type="term" value="F:DNA binding"/>
    <property type="evidence" value="ECO:0007669"/>
    <property type="project" value="InterPro"/>
</dbReference>
<dbReference type="SMART" id="SM00422">
    <property type="entry name" value="HTH_MERR"/>
    <property type="match status" value="1"/>
</dbReference>
<accession>A0A0G1JDH8</accession>
<dbReference type="SUPFAM" id="SSF46955">
    <property type="entry name" value="Putative DNA-binding domain"/>
    <property type="match status" value="1"/>
</dbReference>
<reference evidence="2 3" key="1">
    <citation type="journal article" date="2015" name="Nature">
        <title>rRNA introns, odd ribosomes, and small enigmatic genomes across a large radiation of phyla.</title>
        <authorList>
            <person name="Brown C.T."/>
            <person name="Hug L.A."/>
            <person name="Thomas B.C."/>
            <person name="Sharon I."/>
            <person name="Castelle C.J."/>
            <person name="Singh A."/>
            <person name="Wilkins M.J."/>
            <person name="Williams K.H."/>
            <person name="Banfield J.F."/>
        </authorList>
    </citation>
    <scope>NUCLEOTIDE SEQUENCE [LARGE SCALE GENOMIC DNA]</scope>
</reference>
<sequence>MYRFKQISMSTNDLIPIGEAAKILGVSIQTLRRWDKNGKLSSIKTPGGRRRYKLENLNSGKIFQIAQLWATEKNPKTLPDDYYCDNRAVFETRLQNLSRLLKSNTNGSLIISATGEIGNNSFDHNLGNWPDIPGIFFGFDLTLGIVVLADRGLGILTTLQRVKPELYLHSDALQTAFTEVITGRAPEKRGNGLKFVKKIVQKKAAGLFFQTGNALLNMDSGSDTFKITNTENHARGTLAQIKFKT</sequence>